<dbReference type="EMBL" id="BNJF01000007">
    <property type="protein sequence ID" value="GHO50263.1"/>
    <property type="molecule type" value="Genomic_DNA"/>
</dbReference>
<protein>
    <submittedName>
        <fullName evidence="14">Diacylglycerol kinase</fullName>
    </submittedName>
</protein>
<dbReference type="InterPro" id="IPR001206">
    <property type="entry name" value="Diacylglycerol_kinase_cat_dom"/>
</dbReference>
<keyword evidence="10" id="KW-0443">Lipid metabolism</keyword>
<evidence type="ECO:0000256" key="1">
    <source>
        <dbReference type="ARBA" id="ARBA00001946"/>
    </source>
</evidence>
<dbReference type="GO" id="GO:0005524">
    <property type="term" value="F:ATP binding"/>
    <property type="evidence" value="ECO:0007669"/>
    <property type="project" value="UniProtKB-KW"/>
</dbReference>
<dbReference type="Proteomes" id="UP000612362">
    <property type="component" value="Unassembled WGS sequence"/>
</dbReference>
<dbReference type="InterPro" id="IPR016064">
    <property type="entry name" value="NAD/diacylglycerol_kinase_sf"/>
</dbReference>
<evidence type="ECO:0000259" key="13">
    <source>
        <dbReference type="PROSITE" id="PS50146"/>
    </source>
</evidence>
<keyword evidence="6" id="KW-0547">Nucleotide-binding</keyword>
<evidence type="ECO:0000256" key="5">
    <source>
        <dbReference type="ARBA" id="ARBA00022723"/>
    </source>
</evidence>
<keyword evidence="15" id="KW-1185">Reference proteome</keyword>
<sequence>MEHGTKTYDPALFPLIILNPAANRGKMTRYRSLIESYRQRINVEYVETRLAGEAQELAKQAAHEGRGLVVVGGDGTLNEVMNGILTSGCRVPLGIVPAGSGNDYACNTLKLSSDPETALETALHGRVIETDAGVVNGHYFANAFSVGLDADIAVAVGKLKKYPLMSGARLYYTAALKQLLFGYRHCPWVSLSLDGKVLTHEQQQYVLIAVSNGPAYGAGFRVNPQADHTDGYFDICAVSYMPLRRALKLLPVLQRGEHAQEPLVHFYRAKALSMTCARPANMQYDGETLNATTFEAQILPGALLVRV</sequence>
<evidence type="ECO:0000256" key="3">
    <source>
        <dbReference type="ARBA" id="ARBA00022516"/>
    </source>
</evidence>
<keyword evidence="8" id="KW-0067">ATP-binding</keyword>
<dbReference type="AlphaFoldDB" id="A0A8J3MXZ9"/>
<comment type="similarity">
    <text evidence="2">Belongs to the diacylglycerol/lipid kinase family.</text>
</comment>
<dbReference type="GO" id="GO:0008654">
    <property type="term" value="P:phospholipid biosynthetic process"/>
    <property type="evidence" value="ECO:0007669"/>
    <property type="project" value="UniProtKB-KW"/>
</dbReference>
<comment type="cofactor">
    <cofactor evidence="1">
        <name>Mg(2+)</name>
        <dbReference type="ChEBI" id="CHEBI:18420"/>
    </cofactor>
</comment>
<gene>
    <name evidence="14" type="ORF">KSX_84260</name>
</gene>
<keyword evidence="12" id="KW-1208">Phospholipid metabolism</keyword>
<dbReference type="Pfam" id="PF19279">
    <property type="entry name" value="YegS_C"/>
    <property type="match status" value="1"/>
</dbReference>
<reference evidence="14" key="1">
    <citation type="submission" date="2020-10" db="EMBL/GenBank/DDBJ databases">
        <title>Taxonomic study of unclassified bacteria belonging to the class Ktedonobacteria.</title>
        <authorList>
            <person name="Yabe S."/>
            <person name="Wang C.M."/>
            <person name="Zheng Y."/>
            <person name="Sakai Y."/>
            <person name="Cavaletti L."/>
            <person name="Monciardini P."/>
            <person name="Donadio S."/>
        </authorList>
    </citation>
    <scope>NUCLEOTIDE SEQUENCE</scope>
    <source>
        <strain evidence="14">SOSP1-1</strain>
    </source>
</reference>
<dbReference type="GO" id="GO:0005886">
    <property type="term" value="C:plasma membrane"/>
    <property type="evidence" value="ECO:0007669"/>
    <property type="project" value="TreeGrafter"/>
</dbReference>
<dbReference type="SMART" id="SM00046">
    <property type="entry name" value="DAGKc"/>
    <property type="match status" value="1"/>
</dbReference>
<comment type="caution">
    <text evidence="14">The sequence shown here is derived from an EMBL/GenBank/DDBJ whole genome shotgun (WGS) entry which is preliminary data.</text>
</comment>
<keyword evidence="7 14" id="KW-0418">Kinase</keyword>
<dbReference type="PROSITE" id="PS50146">
    <property type="entry name" value="DAGK"/>
    <property type="match status" value="1"/>
</dbReference>
<name>A0A8J3MXZ9_9CHLR</name>
<evidence type="ECO:0000256" key="9">
    <source>
        <dbReference type="ARBA" id="ARBA00022842"/>
    </source>
</evidence>
<evidence type="ECO:0000256" key="4">
    <source>
        <dbReference type="ARBA" id="ARBA00022679"/>
    </source>
</evidence>
<organism evidence="14 15">
    <name type="scientific">Ktedonospora formicarum</name>
    <dbReference type="NCBI Taxonomy" id="2778364"/>
    <lineage>
        <taxon>Bacteria</taxon>
        <taxon>Bacillati</taxon>
        <taxon>Chloroflexota</taxon>
        <taxon>Ktedonobacteria</taxon>
        <taxon>Ktedonobacterales</taxon>
        <taxon>Ktedonobacteraceae</taxon>
        <taxon>Ktedonospora</taxon>
    </lineage>
</organism>
<evidence type="ECO:0000313" key="14">
    <source>
        <dbReference type="EMBL" id="GHO50263.1"/>
    </source>
</evidence>
<feature type="domain" description="DAGKc" evidence="13">
    <location>
        <begin position="9"/>
        <end position="139"/>
    </location>
</feature>
<evidence type="ECO:0000256" key="12">
    <source>
        <dbReference type="ARBA" id="ARBA00023264"/>
    </source>
</evidence>
<dbReference type="InterPro" id="IPR045540">
    <property type="entry name" value="YegS/DAGK_C"/>
</dbReference>
<dbReference type="PANTHER" id="PTHR12358:SF106">
    <property type="entry name" value="LIPID KINASE YEGS"/>
    <property type="match status" value="1"/>
</dbReference>
<keyword evidence="5" id="KW-0479">Metal-binding</keyword>
<dbReference type="GO" id="GO:0004143">
    <property type="term" value="F:ATP-dependent diacylglycerol kinase activity"/>
    <property type="evidence" value="ECO:0007669"/>
    <property type="project" value="TreeGrafter"/>
</dbReference>
<dbReference type="InterPro" id="IPR050187">
    <property type="entry name" value="Lipid_Phosphate_FormReg"/>
</dbReference>
<dbReference type="InterPro" id="IPR017438">
    <property type="entry name" value="ATP-NAD_kinase_N"/>
</dbReference>
<keyword evidence="11" id="KW-0594">Phospholipid biosynthesis</keyword>
<evidence type="ECO:0000256" key="11">
    <source>
        <dbReference type="ARBA" id="ARBA00023209"/>
    </source>
</evidence>
<dbReference type="SUPFAM" id="SSF111331">
    <property type="entry name" value="NAD kinase/diacylglycerol kinase-like"/>
    <property type="match status" value="1"/>
</dbReference>
<evidence type="ECO:0000256" key="6">
    <source>
        <dbReference type="ARBA" id="ARBA00022741"/>
    </source>
</evidence>
<evidence type="ECO:0000313" key="15">
    <source>
        <dbReference type="Proteomes" id="UP000612362"/>
    </source>
</evidence>
<dbReference type="NCBIfam" id="TIGR00147">
    <property type="entry name" value="YegS/Rv2252/BmrU family lipid kinase"/>
    <property type="match status" value="1"/>
</dbReference>
<accession>A0A8J3MXZ9</accession>
<evidence type="ECO:0000256" key="7">
    <source>
        <dbReference type="ARBA" id="ARBA00022777"/>
    </source>
</evidence>
<keyword evidence="4" id="KW-0808">Transferase</keyword>
<proteinExistence type="inferred from homology"/>
<dbReference type="Pfam" id="PF00781">
    <property type="entry name" value="DAGK_cat"/>
    <property type="match status" value="1"/>
</dbReference>
<evidence type="ECO:0000256" key="8">
    <source>
        <dbReference type="ARBA" id="ARBA00022840"/>
    </source>
</evidence>
<dbReference type="GO" id="GO:0046872">
    <property type="term" value="F:metal ion binding"/>
    <property type="evidence" value="ECO:0007669"/>
    <property type="project" value="UniProtKB-KW"/>
</dbReference>
<keyword evidence="3" id="KW-0444">Lipid biosynthesis</keyword>
<dbReference type="RefSeq" id="WP_220199313.1">
    <property type="nucleotide sequence ID" value="NZ_BNJF01000007.1"/>
</dbReference>
<dbReference type="PANTHER" id="PTHR12358">
    <property type="entry name" value="SPHINGOSINE KINASE"/>
    <property type="match status" value="1"/>
</dbReference>
<keyword evidence="9" id="KW-0460">Magnesium</keyword>
<dbReference type="Gene3D" id="2.60.200.40">
    <property type="match status" value="1"/>
</dbReference>
<dbReference type="InterPro" id="IPR005218">
    <property type="entry name" value="Diacylglycerol/lipid_kinase"/>
</dbReference>
<evidence type="ECO:0000256" key="2">
    <source>
        <dbReference type="ARBA" id="ARBA00005983"/>
    </source>
</evidence>
<dbReference type="Gene3D" id="3.40.50.10330">
    <property type="entry name" value="Probable inorganic polyphosphate/atp-NAD kinase, domain 1"/>
    <property type="match status" value="1"/>
</dbReference>
<evidence type="ECO:0000256" key="10">
    <source>
        <dbReference type="ARBA" id="ARBA00023098"/>
    </source>
</evidence>